<evidence type="ECO:0000256" key="10">
    <source>
        <dbReference type="ARBA" id="ARBA00023012"/>
    </source>
</evidence>
<evidence type="ECO:0000256" key="3">
    <source>
        <dbReference type="ARBA" id="ARBA00012438"/>
    </source>
</evidence>
<protein>
    <recommendedName>
        <fullName evidence="3">histidine kinase</fullName>
        <ecNumber evidence="3">2.7.13.3</ecNumber>
    </recommendedName>
</protein>
<keyword evidence="6 14" id="KW-0812">Transmembrane</keyword>
<evidence type="ECO:0000256" key="4">
    <source>
        <dbReference type="ARBA" id="ARBA00022475"/>
    </source>
</evidence>
<gene>
    <name evidence="18" type="ORF">FM037_06955</name>
</gene>
<dbReference type="InterPro" id="IPR036641">
    <property type="entry name" value="HPT_dom_sf"/>
</dbReference>
<dbReference type="Pfam" id="PF00072">
    <property type="entry name" value="Response_reg"/>
    <property type="match status" value="1"/>
</dbReference>
<evidence type="ECO:0000256" key="5">
    <source>
        <dbReference type="ARBA" id="ARBA00022553"/>
    </source>
</evidence>
<dbReference type="Gene3D" id="1.10.287.130">
    <property type="match status" value="1"/>
</dbReference>
<keyword evidence="7" id="KW-0547">Nucleotide-binding</keyword>
<dbReference type="SUPFAM" id="SSF55874">
    <property type="entry name" value="ATPase domain of HSP90 chaperone/DNA topoisomerase II/histidine kinase"/>
    <property type="match status" value="1"/>
</dbReference>
<dbReference type="InterPro" id="IPR036097">
    <property type="entry name" value="HisK_dim/P_sf"/>
</dbReference>
<dbReference type="Proteomes" id="UP000315947">
    <property type="component" value="Chromosome"/>
</dbReference>
<evidence type="ECO:0000256" key="13">
    <source>
        <dbReference type="PROSITE-ProRule" id="PRU00169"/>
    </source>
</evidence>
<dbReference type="Gene3D" id="3.40.50.2300">
    <property type="match status" value="1"/>
</dbReference>
<feature type="modified residue" description="4-aspartylphosphate" evidence="13">
    <location>
        <position position="774"/>
    </location>
</feature>
<dbReference type="Pfam" id="PF00512">
    <property type="entry name" value="HisKA"/>
    <property type="match status" value="1"/>
</dbReference>
<evidence type="ECO:0000259" key="15">
    <source>
        <dbReference type="PROSITE" id="PS50109"/>
    </source>
</evidence>
<evidence type="ECO:0000256" key="1">
    <source>
        <dbReference type="ARBA" id="ARBA00000085"/>
    </source>
</evidence>
<comment type="catalytic activity">
    <reaction evidence="1">
        <text>ATP + protein L-histidine = ADP + protein N-phospho-L-histidine.</text>
        <dbReference type="EC" id="2.7.13.3"/>
    </reaction>
</comment>
<dbReference type="EC" id="2.7.13.3" evidence="3"/>
<dbReference type="InterPro" id="IPR003661">
    <property type="entry name" value="HisK_dim/P_dom"/>
</dbReference>
<comment type="subcellular location">
    <subcellularLocation>
        <location evidence="2">Cell membrane</location>
        <topology evidence="2">Multi-pass membrane protein</topology>
    </subcellularLocation>
</comment>
<keyword evidence="19" id="KW-1185">Reference proteome</keyword>
<keyword evidence="8" id="KW-0067">ATP-binding</keyword>
<evidence type="ECO:0000256" key="6">
    <source>
        <dbReference type="ARBA" id="ARBA00022692"/>
    </source>
</evidence>
<keyword evidence="4" id="KW-1003">Cell membrane</keyword>
<dbReference type="InterPro" id="IPR003594">
    <property type="entry name" value="HATPase_dom"/>
</dbReference>
<feature type="domain" description="HPt" evidence="17">
    <location>
        <begin position="881"/>
        <end position="978"/>
    </location>
</feature>
<keyword evidence="9 14" id="KW-1133">Transmembrane helix</keyword>
<dbReference type="SMART" id="SM00448">
    <property type="entry name" value="REC"/>
    <property type="match status" value="1"/>
</dbReference>
<evidence type="ECO:0000256" key="14">
    <source>
        <dbReference type="SAM" id="Phobius"/>
    </source>
</evidence>
<keyword evidence="11 14" id="KW-0472">Membrane</keyword>
<dbReference type="InterPro" id="IPR036890">
    <property type="entry name" value="HATPase_C_sf"/>
</dbReference>
<dbReference type="CDD" id="cd17546">
    <property type="entry name" value="REC_hyHK_CKI1_RcsC-like"/>
    <property type="match status" value="1"/>
</dbReference>
<keyword evidence="10" id="KW-0902">Two-component regulatory system</keyword>
<dbReference type="InterPro" id="IPR005467">
    <property type="entry name" value="His_kinase_dom"/>
</dbReference>
<evidence type="ECO:0000256" key="11">
    <source>
        <dbReference type="ARBA" id="ARBA00023136"/>
    </source>
</evidence>
<evidence type="ECO:0000256" key="2">
    <source>
        <dbReference type="ARBA" id="ARBA00004651"/>
    </source>
</evidence>
<dbReference type="SUPFAM" id="SSF47226">
    <property type="entry name" value="Histidine-containing phosphotransfer domain, HPT domain"/>
    <property type="match status" value="1"/>
</dbReference>
<dbReference type="CDD" id="cd16922">
    <property type="entry name" value="HATPase_EvgS-ArcB-TorS-like"/>
    <property type="match status" value="1"/>
</dbReference>
<name>A0ABX5WVA2_9GAMM</name>
<evidence type="ECO:0000256" key="7">
    <source>
        <dbReference type="ARBA" id="ARBA00022741"/>
    </source>
</evidence>
<evidence type="ECO:0000256" key="12">
    <source>
        <dbReference type="PROSITE-ProRule" id="PRU00110"/>
    </source>
</evidence>
<dbReference type="SMART" id="SM00387">
    <property type="entry name" value="HATPase_c"/>
    <property type="match status" value="1"/>
</dbReference>
<dbReference type="SUPFAM" id="SSF47384">
    <property type="entry name" value="Homodimeric domain of signal transducing histidine kinase"/>
    <property type="match status" value="1"/>
</dbReference>
<feature type="domain" description="Response regulatory" evidence="16">
    <location>
        <begin position="725"/>
        <end position="841"/>
    </location>
</feature>
<evidence type="ECO:0000313" key="19">
    <source>
        <dbReference type="Proteomes" id="UP000315947"/>
    </source>
</evidence>
<feature type="domain" description="Histidine kinase" evidence="15">
    <location>
        <begin position="473"/>
        <end position="696"/>
    </location>
</feature>
<dbReference type="PROSITE" id="PS50109">
    <property type="entry name" value="HIS_KIN"/>
    <property type="match status" value="1"/>
</dbReference>
<evidence type="ECO:0000259" key="17">
    <source>
        <dbReference type="PROSITE" id="PS50894"/>
    </source>
</evidence>
<dbReference type="InterPro" id="IPR011006">
    <property type="entry name" value="CheY-like_superfamily"/>
</dbReference>
<evidence type="ECO:0000259" key="16">
    <source>
        <dbReference type="PROSITE" id="PS50110"/>
    </source>
</evidence>
<dbReference type="InterPro" id="IPR008207">
    <property type="entry name" value="Sig_transdc_His_kin_Hpt_dom"/>
</dbReference>
<evidence type="ECO:0000256" key="8">
    <source>
        <dbReference type="ARBA" id="ARBA00022840"/>
    </source>
</evidence>
<organism evidence="18 19">
    <name type="scientific">Shewanella psychropiezotolerans</name>
    <dbReference type="NCBI Taxonomy" id="2593655"/>
    <lineage>
        <taxon>Bacteria</taxon>
        <taxon>Pseudomonadati</taxon>
        <taxon>Pseudomonadota</taxon>
        <taxon>Gammaproteobacteria</taxon>
        <taxon>Alteromonadales</taxon>
        <taxon>Shewanellaceae</taxon>
        <taxon>Shewanella</taxon>
    </lineage>
</organism>
<dbReference type="Gene3D" id="3.30.565.10">
    <property type="entry name" value="Histidine kinase-like ATPase, C-terminal domain"/>
    <property type="match status" value="1"/>
</dbReference>
<dbReference type="EMBL" id="CP041614">
    <property type="protein sequence ID" value="QDO83019.1"/>
    <property type="molecule type" value="Genomic_DNA"/>
</dbReference>
<keyword evidence="5 13" id="KW-0597">Phosphoprotein</keyword>
<dbReference type="PRINTS" id="PR00344">
    <property type="entry name" value="BCTRLSENSOR"/>
</dbReference>
<accession>A0ABX5WVA2</accession>
<feature type="transmembrane region" description="Helical" evidence="14">
    <location>
        <begin position="20"/>
        <end position="39"/>
    </location>
</feature>
<dbReference type="PROSITE" id="PS50894">
    <property type="entry name" value="HPT"/>
    <property type="match status" value="1"/>
</dbReference>
<dbReference type="PANTHER" id="PTHR45339:SF1">
    <property type="entry name" value="HYBRID SIGNAL TRANSDUCTION HISTIDINE KINASE J"/>
    <property type="match status" value="1"/>
</dbReference>
<dbReference type="PANTHER" id="PTHR45339">
    <property type="entry name" value="HYBRID SIGNAL TRANSDUCTION HISTIDINE KINASE J"/>
    <property type="match status" value="1"/>
</dbReference>
<evidence type="ECO:0000256" key="9">
    <source>
        <dbReference type="ARBA" id="ARBA00022989"/>
    </source>
</evidence>
<feature type="modified residue" description="Phosphohistidine" evidence="12">
    <location>
        <position position="920"/>
    </location>
</feature>
<dbReference type="InterPro" id="IPR001789">
    <property type="entry name" value="Sig_transdc_resp-reg_receiver"/>
</dbReference>
<proteinExistence type="predicted"/>
<dbReference type="CDD" id="cd00082">
    <property type="entry name" value="HisKA"/>
    <property type="match status" value="1"/>
</dbReference>
<dbReference type="SMART" id="SM00388">
    <property type="entry name" value="HisKA"/>
    <property type="match status" value="1"/>
</dbReference>
<dbReference type="Pfam" id="PF02518">
    <property type="entry name" value="HATPase_c"/>
    <property type="match status" value="1"/>
</dbReference>
<dbReference type="SUPFAM" id="SSF52172">
    <property type="entry name" value="CheY-like"/>
    <property type="match status" value="1"/>
</dbReference>
<evidence type="ECO:0000313" key="18">
    <source>
        <dbReference type="EMBL" id="QDO83019.1"/>
    </source>
</evidence>
<dbReference type="RefSeq" id="WP_144045402.1">
    <property type="nucleotide sequence ID" value="NZ_CP041614.1"/>
</dbReference>
<dbReference type="InterPro" id="IPR004358">
    <property type="entry name" value="Sig_transdc_His_kin-like_C"/>
</dbReference>
<dbReference type="PROSITE" id="PS50110">
    <property type="entry name" value="RESPONSE_REGULATORY"/>
    <property type="match status" value="1"/>
</dbReference>
<sequence length="978" mass="110122">MVGIYKNKDKLVIRKISIRFYLLIFVLFVIGIIGSSLLVNLSSHIDDYIIIDKATTALDKARLNELVYTIDGRLLSSDEIKFNMDVLMKSFEGQELTGYFNDYPNKEKEFTTALEKYKKQFKTFIEHQRMFNEGKKSIILSAKNLTSNLIKLTQFKKDETNDNLIKIKQLSSSADIAHNVVKTTADVRIKAQRIMNLLRNYEGDDADRNIMISQVSSIIENLSMTNKEEFLITINMANSFLTLLLGKSTRNKLQAAGVSLIDAVNILDNFQHEMLSGAEHRVLNAEKLMLNEVSSLKEVNLLTLDITELRLYEDEFYTSMSENSFFNKNIVLKHLKHTQEQAILVTKQSIGDKEAKLLSVITHALDQYRQNFESSINKSIEIAAIKASMHASAITADSYLVDMQEKESQGIKQANKITQNIWWLAGLFFMSLTALLMSVRRSHNEVVELTQNLNQAITDAERAKEAKSFFLANMSHEIRTPMNAIIGMTDLALQNDIDSETSSYIRDANHSAKLLLGIIDDILDFSKIEAEKLTLEEVDFDIRNVIRDFETVIRNRAQESSVTLRVNIDDKVPHILRGDPLRVYQVLLNLGSNAVKFTHQGCVCLSVSNISDTSDPARLGLFIEVQDTGIGMSQQETENLFQSFTQADSSTSRHFGGTGLGLAITKQLVESMDGDIRIESEKGVGTKFMVNVYFKSPISTLISDGLADATKEAMADNIAAIRGKKILLAEDNETNQRLINALFQKKGLNITIVNNGLEAVKILEREQFHAVLMDCQMPVLDGYHATQRIRAELKLHELPIIALTANIMYEDKQRAFASGMNDVIGKPINFEKLLASLAQHLTKDDIPWIQPHDASLPMNVDLEDVSKKDKLILDLDAGLRITDHDEELYAELLEYFIESYSNLDMSSIHRTNNEVSNLLHELKGVASNIGATALAELSSKYEIESKSVALNKQQILSFNSLLNQTNREISEYLSLSRA</sequence>
<reference evidence="18 19" key="1">
    <citation type="submission" date="2019-07" db="EMBL/GenBank/DDBJ databases">
        <title>Shewanella sp. YLB-06 whole genomic sequence.</title>
        <authorList>
            <person name="Yu L."/>
        </authorList>
    </citation>
    <scope>NUCLEOTIDE SEQUENCE [LARGE SCALE GENOMIC DNA]</scope>
    <source>
        <strain evidence="18 19">YLB-06</strain>
    </source>
</reference>
<dbReference type="Gene3D" id="1.20.120.160">
    <property type="entry name" value="HPT domain"/>
    <property type="match status" value="1"/>
</dbReference>